<name>A0A1A9LDH1_9FLAO</name>
<dbReference type="Proteomes" id="UP000077552">
    <property type="component" value="Unassembled WGS sequence"/>
</dbReference>
<feature type="transmembrane region" description="Helical" evidence="1">
    <location>
        <begin position="35"/>
        <end position="55"/>
    </location>
</feature>
<organism evidence="2 3">
    <name type="scientific">Aequorivita soesokkakensis</name>
    <dbReference type="NCBI Taxonomy" id="1385699"/>
    <lineage>
        <taxon>Bacteria</taxon>
        <taxon>Pseudomonadati</taxon>
        <taxon>Bacteroidota</taxon>
        <taxon>Flavobacteriia</taxon>
        <taxon>Flavobacteriales</taxon>
        <taxon>Flavobacteriaceae</taxon>
        <taxon>Aequorivita</taxon>
    </lineage>
</organism>
<evidence type="ECO:0000256" key="1">
    <source>
        <dbReference type="SAM" id="Phobius"/>
    </source>
</evidence>
<dbReference type="EMBL" id="LXIE01000023">
    <property type="protein sequence ID" value="OAD91117.1"/>
    <property type="molecule type" value="Genomic_DNA"/>
</dbReference>
<keyword evidence="1" id="KW-1133">Transmembrane helix</keyword>
<keyword evidence="1" id="KW-0812">Transmembrane</keyword>
<keyword evidence="3" id="KW-1185">Reference proteome</keyword>
<evidence type="ECO:0000313" key="2">
    <source>
        <dbReference type="EMBL" id="OAD91117.1"/>
    </source>
</evidence>
<sequence length="65" mass="7031">MKIFIYILMALSLGLVVFNLTKLDFDHLLGKDSSVAVIGILAGLCAILMLGILLISKKIAAKTKR</sequence>
<dbReference type="STRING" id="1385699.A7A78_04715"/>
<gene>
    <name evidence="2" type="ORF">A7A78_04715</name>
</gene>
<dbReference type="OrthoDB" id="1453319at2"/>
<comment type="caution">
    <text evidence="2">The sequence shown here is derived from an EMBL/GenBank/DDBJ whole genome shotgun (WGS) entry which is preliminary data.</text>
</comment>
<keyword evidence="1" id="KW-0472">Membrane</keyword>
<reference evidence="2 3" key="1">
    <citation type="submission" date="2016-05" db="EMBL/GenBank/DDBJ databases">
        <title>Genome sequencing of Vitellibacter soesokkakensis RSSK-12.</title>
        <authorList>
            <person name="Thevarajoo S."/>
            <person name="Selvaratnam C."/>
            <person name="Goh K.M."/>
            <person name="Chan K.-G."/>
            <person name="Chong C.S."/>
        </authorList>
    </citation>
    <scope>NUCLEOTIDE SEQUENCE [LARGE SCALE GENOMIC DNA]</scope>
    <source>
        <strain evidence="2 3">RSSK-12</strain>
    </source>
</reference>
<protein>
    <submittedName>
        <fullName evidence="2">Uncharacterized protein</fullName>
    </submittedName>
</protein>
<dbReference type="AlphaFoldDB" id="A0A1A9LDH1"/>
<evidence type="ECO:0000313" key="3">
    <source>
        <dbReference type="Proteomes" id="UP000077552"/>
    </source>
</evidence>
<proteinExistence type="predicted"/>
<dbReference type="RefSeq" id="WP_068762206.1">
    <property type="nucleotide sequence ID" value="NZ_LXIE01000023.1"/>
</dbReference>
<accession>A0A1A9LDH1</accession>